<dbReference type="AlphaFoldDB" id="A0A1E8E0F7"/>
<dbReference type="STRING" id="202956.BJN41_11025"/>
<evidence type="ECO:0000256" key="1">
    <source>
        <dbReference type="SAM" id="Phobius"/>
    </source>
</evidence>
<accession>A0A1E8E0F7</accession>
<feature type="transmembrane region" description="Helical" evidence="1">
    <location>
        <begin position="21"/>
        <end position="41"/>
    </location>
</feature>
<keyword evidence="1" id="KW-0472">Membrane</keyword>
<evidence type="ECO:0000313" key="3">
    <source>
        <dbReference type="Proteomes" id="UP000186931"/>
    </source>
</evidence>
<dbReference type="Pfam" id="PF11391">
    <property type="entry name" value="DUF2798"/>
    <property type="match status" value="1"/>
</dbReference>
<dbReference type="InterPro" id="IPR021529">
    <property type="entry name" value="DUF2798"/>
</dbReference>
<dbReference type="EMBL" id="MKQS01000019">
    <property type="protein sequence ID" value="OFE42996.1"/>
    <property type="molecule type" value="Genomic_DNA"/>
</dbReference>
<dbReference type="RefSeq" id="WP_019837142.1">
    <property type="nucleotide sequence ID" value="NZ_CP183897.1"/>
</dbReference>
<keyword evidence="1" id="KW-0812">Transmembrane</keyword>
<sequence length="93" mass="10802">MKQRAMIFGNVPKLPMKWATVVIPFFLSCLMSGIISFINMIRNLGWIDGFFALWFNNWMISWAFAFPVVLFVLPMVRKFTSLIVDMSPLQPPK</sequence>
<name>A0A1E8E0F7_9GAMM</name>
<dbReference type="PROSITE" id="PS51257">
    <property type="entry name" value="PROKAR_LIPOPROTEIN"/>
    <property type="match status" value="1"/>
</dbReference>
<protein>
    <recommendedName>
        <fullName evidence="4">DUF2798 domain-containing protein</fullName>
    </recommendedName>
</protein>
<comment type="caution">
    <text evidence="2">The sequence shown here is derived from an EMBL/GenBank/DDBJ whole genome shotgun (WGS) entry which is preliminary data.</text>
</comment>
<feature type="transmembrane region" description="Helical" evidence="1">
    <location>
        <begin position="53"/>
        <end position="73"/>
    </location>
</feature>
<evidence type="ECO:0008006" key="4">
    <source>
        <dbReference type="Google" id="ProtNLM"/>
    </source>
</evidence>
<organism evidence="2 3">
    <name type="scientific">Acinetobacter towneri</name>
    <dbReference type="NCBI Taxonomy" id="202956"/>
    <lineage>
        <taxon>Bacteria</taxon>
        <taxon>Pseudomonadati</taxon>
        <taxon>Pseudomonadota</taxon>
        <taxon>Gammaproteobacteria</taxon>
        <taxon>Moraxellales</taxon>
        <taxon>Moraxellaceae</taxon>
        <taxon>Acinetobacter</taxon>
    </lineage>
</organism>
<keyword evidence="1" id="KW-1133">Transmembrane helix</keyword>
<dbReference type="Proteomes" id="UP000186931">
    <property type="component" value="Unassembled WGS sequence"/>
</dbReference>
<reference evidence="2 3" key="1">
    <citation type="submission" date="2016-10" db="EMBL/GenBank/DDBJ databases">
        <title>Genome of airborne Acinetobacter sp. 5-2Ac02 in the hospital environment: Species near to Acinetobacter towneri.</title>
        <authorList>
            <person name="Barbosa B."/>
            <person name="Fernandez-Garcia L."/>
            <person name="Gato E."/>
            <person name="Leao R."/>
            <person name="Albano R."/>
            <person name="Fernandez B."/>
            <person name="Fernandez-Cuenca F."/>
            <person name="Marques E."/>
            <person name="Tomas M."/>
        </authorList>
    </citation>
    <scope>NUCLEOTIDE SEQUENCE [LARGE SCALE GENOMIC DNA]</scope>
    <source>
        <strain evidence="2 3">5-2Ac02</strain>
    </source>
</reference>
<gene>
    <name evidence="2" type="ORF">BJN41_11025</name>
</gene>
<proteinExistence type="predicted"/>
<evidence type="ECO:0000313" key="2">
    <source>
        <dbReference type="EMBL" id="OFE42996.1"/>
    </source>
</evidence>